<evidence type="ECO:0008006" key="5">
    <source>
        <dbReference type="Google" id="ProtNLM"/>
    </source>
</evidence>
<organism evidence="3 4">
    <name type="scientific">Candidatus Yanofskybacteria bacterium RIFCSPHIGHO2_02_FULL_43_15c</name>
    <dbReference type="NCBI Taxonomy" id="1802679"/>
    <lineage>
        <taxon>Bacteria</taxon>
        <taxon>Candidatus Yanofskyibacteriota</taxon>
    </lineage>
</organism>
<gene>
    <name evidence="3" type="ORF">A3C71_02090</name>
</gene>
<dbReference type="InterPro" id="IPR025474">
    <property type="entry name" value="DUF4325"/>
</dbReference>
<protein>
    <recommendedName>
        <fullName evidence="5">DUF4325 domain-containing protein</fullName>
    </recommendedName>
</protein>
<evidence type="ECO:0000259" key="1">
    <source>
        <dbReference type="Pfam" id="PF13581"/>
    </source>
</evidence>
<evidence type="ECO:0000259" key="2">
    <source>
        <dbReference type="Pfam" id="PF14213"/>
    </source>
</evidence>
<sequence length="341" mass="39030">MGVKDKIKSLIEEKKIITAIQLARFLGVTRQYASRLLKILVNSDELIKSGSTRSSRYTLPKYFDELGTVKIARRIINKEVKEHEVMEQMFSGFPAIMMAPEHIQGILRYAFSEMLNNAVEHSRSDIIEIEMIQEGKILRFAINDFGIGVFKNVMKQRHLANELEAMQDLLKGKTTTAPKAHSGEGIFFTSKVADRFVLESFGHRLLIDNTIPDVFFQEQKPSKNGTRVIFSITSNSRRHISDVFNKFQAEPGSFAFDKTEIRVRLFTMGTIHISRSQARRILTGLNKFKLIILDFKDVPNIGQAFADEVFRVFKNKHPDIKIETINANESVRFMIERVALS</sequence>
<dbReference type="Proteomes" id="UP000178197">
    <property type="component" value="Unassembled WGS sequence"/>
</dbReference>
<dbReference type="SUPFAM" id="SSF55874">
    <property type="entry name" value="ATPase domain of HSP90 chaperone/DNA topoisomerase II/histidine kinase"/>
    <property type="match status" value="1"/>
</dbReference>
<proteinExistence type="predicted"/>
<dbReference type="AlphaFoldDB" id="A0A1F8FDW8"/>
<dbReference type="Pfam" id="PF14213">
    <property type="entry name" value="DUF4325"/>
    <property type="match status" value="1"/>
</dbReference>
<accession>A0A1F8FDW8</accession>
<reference evidence="3 4" key="1">
    <citation type="journal article" date="2016" name="Nat. Commun.">
        <title>Thousands of microbial genomes shed light on interconnected biogeochemical processes in an aquifer system.</title>
        <authorList>
            <person name="Anantharaman K."/>
            <person name="Brown C.T."/>
            <person name="Hug L.A."/>
            <person name="Sharon I."/>
            <person name="Castelle C.J."/>
            <person name="Probst A.J."/>
            <person name="Thomas B.C."/>
            <person name="Singh A."/>
            <person name="Wilkins M.J."/>
            <person name="Karaoz U."/>
            <person name="Brodie E.L."/>
            <person name="Williams K.H."/>
            <person name="Hubbard S.S."/>
            <person name="Banfield J.F."/>
        </authorList>
    </citation>
    <scope>NUCLEOTIDE SEQUENCE [LARGE SCALE GENOMIC DNA]</scope>
</reference>
<feature type="domain" description="DUF4325" evidence="2">
    <location>
        <begin position="279"/>
        <end position="331"/>
    </location>
</feature>
<name>A0A1F8FDW8_9BACT</name>
<dbReference type="Gene3D" id="3.30.565.10">
    <property type="entry name" value="Histidine kinase-like ATPase, C-terminal domain"/>
    <property type="match status" value="1"/>
</dbReference>
<dbReference type="EMBL" id="MGJT01000033">
    <property type="protein sequence ID" value="OGN11352.1"/>
    <property type="molecule type" value="Genomic_DNA"/>
</dbReference>
<comment type="caution">
    <text evidence="3">The sequence shown here is derived from an EMBL/GenBank/DDBJ whole genome shotgun (WGS) entry which is preliminary data.</text>
</comment>
<dbReference type="InterPro" id="IPR036388">
    <property type="entry name" value="WH-like_DNA-bd_sf"/>
</dbReference>
<feature type="domain" description="Histidine kinase/HSP90-like ATPase" evidence="1">
    <location>
        <begin position="100"/>
        <end position="198"/>
    </location>
</feature>
<dbReference type="Pfam" id="PF13581">
    <property type="entry name" value="HATPase_c_2"/>
    <property type="match status" value="1"/>
</dbReference>
<evidence type="ECO:0000313" key="4">
    <source>
        <dbReference type="Proteomes" id="UP000178197"/>
    </source>
</evidence>
<dbReference type="InterPro" id="IPR036890">
    <property type="entry name" value="HATPase_C_sf"/>
</dbReference>
<evidence type="ECO:0000313" key="3">
    <source>
        <dbReference type="EMBL" id="OGN11352.1"/>
    </source>
</evidence>
<dbReference type="Gene3D" id="1.10.10.10">
    <property type="entry name" value="Winged helix-like DNA-binding domain superfamily/Winged helix DNA-binding domain"/>
    <property type="match status" value="1"/>
</dbReference>
<dbReference type="InterPro" id="IPR003594">
    <property type="entry name" value="HATPase_dom"/>
</dbReference>